<organism evidence="1 2">
    <name type="scientific">Sphingobium fuliginis (strain ATCC 27551)</name>
    <dbReference type="NCBI Taxonomy" id="336203"/>
    <lineage>
        <taxon>Bacteria</taxon>
        <taxon>Pseudomonadati</taxon>
        <taxon>Pseudomonadota</taxon>
        <taxon>Alphaproteobacteria</taxon>
        <taxon>Sphingomonadales</taxon>
        <taxon>Sphingomonadaceae</taxon>
        <taxon>Sphingobium</taxon>
    </lineage>
</organism>
<dbReference type="Proteomes" id="UP000628109">
    <property type="component" value="Unassembled WGS sequence"/>
</dbReference>
<reference evidence="2" key="1">
    <citation type="journal article" date="2019" name="Int. J. Syst. Evol. Microbiol.">
        <title>The Global Catalogue of Microorganisms (GCM) 10K type strain sequencing project: providing services to taxonomists for standard genome sequencing and annotation.</title>
        <authorList>
            <consortium name="The Broad Institute Genomics Platform"/>
            <consortium name="The Broad Institute Genome Sequencing Center for Infectious Disease"/>
            <person name="Wu L."/>
            <person name="Ma J."/>
        </authorList>
    </citation>
    <scope>NUCLEOTIDE SEQUENCE [LARGE SCALE GENOMIC DNA]</scope>
    <source>
        <strain evidence="2">CCM 7327</strain>
    </source>
</reference>
<gene>
    <name evidence="1" type="ORF">GCM10019071_35210</name>
</gene>
<dbReference type="RefSeq" id="WP_130030166.1">
    <property type="nucleotide sequence ID" value="NZ_BMDU01000009.1"/>
</dbReference>
<protein>
    <recommendedName>
        <fullName evidence="3">DUF2274 domain-containing protein</fullName>
    </recommendedName>
</protein>
<evidence type="ECO:0008006" key="3">
    <source>
        <dbReference type="Google" id="ProtNLM"/>
    </source>
</evidence>
<evidence type="ECO:0000313" key="1">
    <source>
        <dbReference type="EMBL" id="GGA01543.1"/>
    </source>
</evidence>
<sequence>MVELKLAKLPDRTPVKLAITVTPDLLNALRDYAAIYAQTYGTEEPVADLIPAMLTAFLESDRNFIRARETAQRGQS</sequence>
<dbReference type="Pfam" id="PF10038">
    <property type="entry name" value="DUF2274"/>
    <property type="match status" value="1"/>
</dbReference>
<dbReference type="InterPro" id="IPR018733">
    <property type="entry name" value="DUF2274"/>
</dbReference>
<proteinExistence type="predicted"/>
<name>A0ABQ1F7E4_SPHSA</name>
<accession>A0ABQ1F7E4</accession>
<evidence type="ECO:0000313" key="2">
    <source>
        <dbReference type="Proteomes" id="UP000628109"/>
    </source>
</evidence>
<comment type="caution">
    <text evidence="1">The sequence shown here is derived from an EMBL/GenBank/DDBJ whole genome shotgun (WGS) entry which is preliminary data.</text>
</comment>
<dbReference type="EMBL" id="BMDU01000009">
    <property type="protein sequence ID" value="GGA01543.1"/>
    <property type="molecule type" value="Genomic_DNA"/>
</dbReference>
<keyword evidence="2" id="KW-1185">Reference proteome</keyword>